<dbReference type="InterPro" id="IPR000719">
    <property type="entry name" value="Prot_kinase_dom"/>
</dbReference>
<keyword evidence="3" id="KW-0808">Transferase</keyword>
<dbReference type="EMBL" id="JAJOMB010000005">
    <property type="protein sequence ID" value="MCD5311512.1"/>
    <property type="molecule type" value="Genomic_DNA"/>
</dbReference>
<dbReference type="InterPro" id="IPR005543">
    <property type="entry name" value="PASTA_dom"/>
</dbReference>
<evidence type="ECO:0000256" key="2">
    <source>
        <dbReference type="ARBA" id="ARBA00022527"/>
    </source>
</evidence>
<evidence type="ECO:0000256" key="5">
    <source>
        <dbReference type="ARBA" id="ARBA00022777"/>
    </source>
</evidence>
<keyword evidence="10" id="KW-0472">Membrane</keyword>
<protein>
    <recommendedName>
        <fullName evidence="1">non-specific serine/threonine protein kinase</fullName>
        <ecNumber evidence="1">2.7.11.1</ecNumber>
    </recommendedName>
</protein>
<evidence type="ECO:0000256" key="10">
    <source>
        <dbReference type="SAM" id="Phobius"/>
    </source>
</evidence>
<dbReference type="Pfam" id="PF00069">
    <property type="entry name" value="Pkinase"/>
    <property type="match status" value="1"/>
</dbReference>
<evidence type="ECO:0000259" key="12">
    <source>
        <dbReference type="PROSITE" id="PS51178"/>
    </source>
</evidence>
<feature type="domain" description="PASTA" evidence="12">
    <location>
        <begin position="538"/>
        <end position="605"/>
    </location>
</feature>
<evidence type="ECO:0000256" key="7">
    <source>
        <dbReference type="ARBA" id="ARBA00047899"/>
    </source>
</evidence>
<dbReference type="Gene3D" id="1.10.510.10">
    <property type="entry name" value="Transferase(Phosphotransferase) domain 1"/>
    <property type="match status" value="1"/>
</dbReference>
<dbReference type="CDD" id="cd06577">
    <property type="entry name" value="PASTA_pknB"/>
    <property type="match status" value="4"/>
</dbReference>
<evidence type="ECO:0000256" key="9">
    <source>
        <dbReference type="SAM" id="MobiDB-lite"/>
    </source>
</evidence>
<keyword evidence="10" id="KW-0812">Transmembrane</keyword>
<keyword evidence="6" id="KW-0067">ATP-binding</keyword>
<evidence type="ECO:0000256" key="4">
    <source>
        <dbReference type="ARBA" id="ARBA00022741"/>
    </source>
</evidence>
<sequence>MTLQDPLVGRLVDGRYLVRSRIARGGMATVYLAVDRRLDREVALKVMHDNLADDPEFVSRFVREARSAAKLSHPNVVGVFDQGTDETSGVLYLAMEYLPGRTLRDVLSQRGALTPRESVSVLEPVLSGLGAAHRAGFVHRDVKPENVILTDDGRIKVADFGLAAAVTAPIASAATDELLGTVAYLPPELVANGHADARADVYAAGIILFELLTGRQPYTGEDPVQVAYRHVYERVPTPSSIAPNLTDAFDALVRRLTDPNPDNRPPTCDAALTEVRMARASVPAHLLDERAADADDLRSAQTLAMGDSTQEMGAVAPAAAINATAVYSRADMPDLSPAGPTRIVTPNSAGLALSHPNHSDDQATALYQPVTDEQATAFFPPATDQQATALYQPGPAPAPATGPQPTRAMSRREGRLASKESMVPRLRVHDEEEPPPGFFSNGRRTAITALIAVLLVLAVVFTGIWWFTGGPGSYIRTPSVTGMPVADAQRVVALQGLEGKVEEQFSADVANGTVMGSNPAGGDDVKKDGTVTLIVSKGPEMVAVPALKGKTLEEATAELEAAGLEVGETSEKFSADVEEGKIISTAPKAENEVSPGREVKLVISKGIEPVQLDNVVGQHIDQARPLIESRGLTVEVEEQEYQQGGPAPGTVTAQDPAATGQQVAKGSTVKLYVVKQPPQVEVPNVQGQHKDQARATLEGLGLRVKEERYNPFADHVQEQSPNSGLVDLGTEIVIKIW</sequence>
<dbReference type="InterPro" id="IPR011009">
    <property type="entry name" value="Kinase-like_dom_sf"/>
</dbReference>
<proteinExistence type="predicted"/>
<dbReference type="SUPFAM" id="SSF56112">
    <property type="entry name" value="Protein kinase-like (PK-like)"/>
    <property type="match status" value="1"/>
</dbReference>
<feature type="domain" description="Protein kinase" evidence="11">
    <location>
        <begin position="16"/>
        <end position="277"/>
    </location>
</feature>
<evidence type="ECO:0000313" key="13">
    <source>
        <dbReference type="EMBL" id="MCD5311512.1"/>
    </source>
</evidence>
<dbReference type="GO" id="GO:0004674">
    <property type="term" value="F:protein serine/threonine kinase activity"/>
    <property type="evidence" value="ECO:0007669"/>
    <property type="project" value="UniProtKB-KW"/>
</dbReference>
<evidence type="ECO:0000256" key="3">
    <source>
        <dbReference type="ARBA" id="ARBA00022679"/>
    </source>
</evidence>
<dbReference type="InterPro" id="IPR008271">
    <property type="entry name" value="Ser/Thr_kinase_AS"/>
</dbReference>
<dbReference type="PANTHER" id="PTHR43289">
    <property type="entry name" value="MITOGEN-ACTIVATED PROTEIN KINASE KINASE KINASE 20-RELATED"/>
    <property type="match status" value="1"/>
</dbReference>
<accession>A0A9X1NAR8</accession>
<keyword evidence="2" id="KW-0723">Serine/threonine-protein kinase</keyword>
<dbReference type="Gene3D" id="3.30.10.20">
    <property type="match status" value="4"/>
</dbReference>
<reference evidence="13" key="1">
    <citation type="submission" date="2021-11" db="EMBL/GenBank/DDBJ databases">
        <title>Streptomyces corallinus and Kineosporia corallina sp. nov., two new coral-derived marine actinobacteria.</title>
        <authorList>
            <person name="Buangrab K."/>
            <person name="Sutthacheep M."/>
            <person name="Yeemin T."/>
            <person name="Harunari E."/>
            <person name="Igarashi Y."/>
            <person name="Sripreechasak P."/>
            <person name="Kanchanasin P."/>
            <person name="Tanasupawat S."/>
            <person name="Phongsopitanun W."/>
        </authorList>
    </citation>
    <scope>NUCLEOTIDE SEQUENCE</scope>
    <source>
        <strain evidence="13">JCM 31032</strain>
    </source>
</reference>
<dbReference type="SMART" id="SM00220">
    <property type="entry name" value="S_TKc"/>
    <property type="match status" value="1"/>
</dbReference>
<dbReference type="Proteomes" id="UP001138997">
    <property type="component" value="Unassembled WGS sequence"/>
</dbReference>
<dbReference type="Gene3D" id="3.30.200.20">
    <property type="entry name" value="Phosphorylase Kinase, domain 1"/>
    <property type="match status" value="1"/>
</dbReference>
<keyword evidence="4" id="KW-0547">Nucleotide-binding</keyword>
<evidence type="ECO:0000256" key="1">
    <source>
        <dbReference type="ARBA" id="ARBA00012513"/>
    </source>
</evidence>
<evidence type="ECO:0000256" key="6">
    <source>
        <dbReference type="ARBA" id="ARBA00022840"/>
    </source>
</evidence>
<dbReference type="FunFam" id="1.10.510.10:FF:000021">
    <property type="entry name" value="Serine/threonine protein kinase"/>
    <property type="match status" value="1"/>
</dbReference>
<organism evidence="13 14">
    <name type="scientific">Kineosporia babensis</name>
    <dbReference type="NCBI Taxonomy" id="499548"/>
    <lineage>
        <taxon>Bacteria</taxon>
        <taxon>Bacillati</taxon>
        <taxon>Actinomycetota</taxon>
        <taxon>Actinomycetes</taxon>
        <taxon>Kineosporiales</taxon>
        <taxon>Kineosporiaceae</taxon>
        <taxon>Kineosporia</taxon>
    </lineage>
</organism>
<dbReference type="PROSITE" id="PS51178">
    <property type="entry name" value="PASTA"/>
    <property type="match status" value="4"/>
</dbReference>
<dbReference type="GO" id="GO:0005524">
    <property type="term" value="F:ATP binding"/>
    <property type="evidence" value="ECO:0007669"/>
    <property type="project" value="UniProtKB-KW"/>
</dbReference>
<comment type="catalytic activity">
    <reaction evidence="8">
        <text>L-seryl-[protein] + ATP = O-phospho-L-seryl-[protein] + ADP + H(+)</text>
        <dbReference type="Rhea" id="RHEA:17989"/>
        <dbReference type="Rhea" id="RHEA-COMP:9863"/>
        <dbReference type="Rhea" id="RHEA-COMP:11604"/>
        <dbReference type="ChEBI" id="CHEBI:15378"/>
        <dbReference type="ChEBI" id="CHEBI:29999"/>
        <dbReference type="ChEBI" id="CHEBI:30616"/>
        <dbReference type="ChEBI" id="CHEBI:83421"/>
        <dbReference type="ChEBI" id="CHEBI:456216"/>
        <dbReference type="EC" id="2.7.11.1"/>
    </reaction>
</comment>
<feature type="domain" description="PASTA" evidence="12">
    <location>
        <begin position="470"/>
        <end position="537"/>
    </location>
</feature>
<dbReference type="FunFam" id="3.30.200.20:FF:000035">
    <property type="entry name" value="Serine/threonine protein kinase Stk1"/>
    <property type="match status" value="1"/>
</dbReference>
<dbReference type="PANTHER" id="PTHR43289:SF34">
    <property type="entry name" value="SERINE_THREONINE-PROTEIN KINASE YBDM-RELATED"/>
    <property type="match status" value="1"/>
</dbReference>
<dbReference type="AlphaFoldDB" id="A0A9X1NAR8"/>
<dbReference type="GO" id="GO:0045717">
    <property type="term" value="P:negative regulation of fatty acid biosynthetic process"/>
    <property type="evidence" value="ECO:0007669"/>
    <property type="project" value="UniProtKB-ARBA"/>
</dbReference>
<keyword evidence="10" id="KW-1133">Transmembrane helix</keyword>
<feature type="region of interest" description="Disordered" evidence="9">
    <location>
        <begin position="390"/>
        <end position="420"/>
    </location>
</feature>
<dbReference type="Pfam" id="PF03793">
    <property type="entry name" value="PASTA"/>
    <property type="match status" value="4"/>
</dbReference>
<feature type="transmembrane region" description="Helical" evidence="10">
    <location>
        <begin position="446"/>
        <end position="467"/>
    </location>
</feature>
<comment type="caution">
    <text evidence="13">The sequence shown here is derived from an EMBL/GenBank/DDBJ whole genome shotgun (WGS) entry which is preliminary data.</text>
</comment>
<gene>
    <name evidence="13" type="ORF">LR394_11420</name>
</gene>
<feature type="domain" description="PASTA" evidence="12">
    <location>
        <begin position="676"/>
        <end position="737"/>
    </location>
</feature>
<dbReference type="RefSeq" id="WP_231441361.1">
    <property type="nucleotide sequence ID" value="NZ_JAJOMB010000005.1"/>
</dbReference>
<evidence type="ECO:0000259" key="11">
    <source>
        <dbReference type="PROSITE" id="PS50011"/>
    </source>
</evidence>
<dbReference type="PROSITE" id="PS50011">
    <property type="entry name" value="PROTEIN_KINASE_DOM"/>
    <property type="match status" value="1"/>
</dbReference>
<feature type="domain" description="PASTA" evidence="12">
    <location>
        <begin position="606"/>
        <end position="675"/>
    </location>
</feature>
<dbReference type="EC" id="2.7.11.1" evidence="1"/>
<keyword evidence="14" id="KW-1185">Reference proteome</keyword>
<evidence type="ECO:0000256" key="8">
    <source>
        <dbReference type="ARBA" id="ARBA00048679"/>
    </source>
</evidence>
<name>A0A9X1NAR8_9ACTN</name>
<evidence type="ECO:0000313" key="14">
    <source>
        <dbReference type="Proteomes" id="UP001138997"/>
    </source>
</evidence>
<comment type="catalytic activity">
    <reaction evidence="7">
        <text>L-threonyl-[protein] + ATP = O-phospho-L-threonyl-[protein] + ADP + H(+)</text>
        <dbReference type="Rhea" id="RHEA:46608"/>
        <dbReference type="Rhea" id="RHEA-COMP:11060"/>
        <dbReference type="Rhea" id="RHEA-COMP:11605"/>
        <dbReference type="ChEBI" id="CHEBI:15378"/>
        <dbReference type="ChEBI" id="CHEBI:30013"/>
        <dbReference type="ChEBI" id="CHEBI:30616"/>
        <dbReference type="ChEBI" id="CHEBI:61977"/>
        <dbReference type="ChEBI" id="CHEBI:456216"/>
        <dbReference type="EC" id="2.7.11.1"/>
    </reaction>
</comment>
<dbReference type="CDD" id="cd14014">
    <property type="entry name" value="STKc_PknB_like"/>
    <property type="match status" value="1"/>
</dbReference>
<dbReference type="PROSITE" id="PS00108">
    <property type="entry name" value="PROTEIN_KINASE_ST"/>
    <property type="match status" value="1"/>
</dbReference>
<dbReference type="SMART" id="SM00740">
    <property type="entry name" value="PASTA"/>
    <property type="match status" value="4"/>
</dbReference>
<keyword evidence="5" id="KW-0418">Kinase</keyword>